<reference evidence="1" key="1">
    <citation type="journal article" date="2021" name="Proc. Natl. Acad. Sci. U.S.A.">
        <title>A Catalog of Tens of Thousands of Viruses from Human Metagenomes Reveals Hidden Associations with Chronic Diseases.</title>
        <authorList>
            <person name="Tisza M.J."/>
            <person name="Buck C.B."/>
        </authorList>
    </citation>
    <scope>NUCLEOTIDE SEQUENCE</scope>
    <source>
        <strain evidence="1">Ctiwu7</strain>
    </source>
</reference>
<name>A0A8S5QB96_9CAUD</name>
<protein>
    <submittedName>
        <fullName evidence="1">Uncharacterized protein</fullName>
    </submittedName>
</protein>
<evidence type="ECO:0000313" key="1">
    <source>
        <dbReference type="EMBL" id="DAE16591.1"/>
    </source>
</evidence>
<sequence>MLVSFMGEACGTASAGLFPIERFSHPASPRPPA</sequence>
<dbReference type="EMBL" id="BK015627">
    <property type="protein sequence ID" value="DAE16591.1"/>
    <property type="molecule type" value="Genomic_DNA"/>
</dbReference>
<accession>A0A8S5QB96</accession>
<proteinExistence type="predicted"/>
<organism evidence="1">
    <name type="scientific">Podoviridae sp. ctiwu7</name>
    <dbReference type="NCBI Taxonomy" id="2825269"/>
    <lineage>
        <taxon>Viruses</taxon>
        <taxon>Duplodnaviria</taxon>
        <taxon>Heunggongvirae</taxon>
        <taxon>Uroviricota</taxon>
        <taxon>Caudoviricetes</taxon>
    </lineage>
</organism>